<dbReference type="GO" id="GO:0016788">
    <property type="term" value="F:hydrolase activity, acting on ester bonds"/>
    <property type="evidence" value="ECO:0007669"/>
    <property type="project" value="InterPro"/>
</dbReference>
<accession>A0AAW0X595</accession>
<dbReference type="Pfam" id="PF00561">
    <property type="entry name" value="Abhydrolase_1"/>
    <property type="match status" value="1"/>
</dbReference>
<keyword evidence="3" id="KW-0378">Hydrolase</keyword>
<feature type="non-terminal residue" evidence="10">
    <location>
        <position position="1"/>
    </location>
</feature>
<dbReference type="GO" id="GO:0016042">
    <property type="term" value="P:lipid catabolic process"/>
    <property type="evidence" value="ECO:0007669"/>
    <property type="project" value="UniProtKB-KW"/>
</dbReference>
<keyword evidence="4" id="KW-0442">Lipid degradation</keyword>
<sequence>SPAAAAGRSSRTQQAYASLLREIPHWGEDHWGVNLTTPELIEAMGYPVEIHHVTTEDGYILELHRIPYGAEDQPSEGRPVAYLEHCLLCSSSDYIMNDPDKALAYILADSGYDVWLSNMRGNTYSRNHIELLPEDLAFWQFSWDEMGYYDVPASIDYVLGQTGAQDLYYIGWSMGTTVFWAMMSERPEYNQKVRAMAAMAPVAYTDQAQGPLIELAPYSGDLDTVFSLLGVGELLPGSDLMDYIAENFCDMEANTAEICYNFLFLICGPDSDEIPEEYLPLILSHMPAGTSVHTVNHYAQLILAGVFQKYDYGPINNLIHYGQETPPLYDLSHVSAPVGLFWGNTDWLADPTDVARLAAELPNLALNFQVNKTEFNHLDFGWGIDADKYVYQYILDFFSQY</sequence>
<evidence type="ECO:0000256" key="5">
    <source>
        <dbReference type="ARBA" id="ARBA00023098"/>
    </source>
</evidence>
<feature type="active site" description="Nucleophile" evidence="7">
    <location>
        <position position="173"/>
    </location>
</feature>
<keyword evidence="6" id="KW-0325">Glycoprotein</keyword>
<evidence type="ECO:0000313" key="10">
    <source>
        <dbReference type="EMBL" id="KAK8733259.1"/>
    </source>
</evidence>
<feature type="domain" description="AB hydrolase-1" evidence="8">
    <location>
        <begin position="100"/>
        <end position="208"/>
    </location>
</feature>
<evidence type="ECO:0000256" key="2">
    <source>
        <dbReference type="ARBA" id="ARBA00022729"/>
    </source>
</evidence>
<dbReference type="Pfam" id="PF04083">
    <property type="entry name" value="Abhydro_lipase"/>
    <property type="match status" value="1"/>
</dbReference>
<keyword evidence="5" id="KW-0443">Lipid metabolism</keyword>
<evidence type="ECO:0008006" key="12">
    <source>
        <dbReference type="Google" id="ProtNLM"/>
    </source>
</evidence>
<keyword evidence="11" id="KW-1185">Reference proteome</keyword>
<organism evidence="10 11">
    <name type="scientific">Cherax quadricarinatus</name>
    <name type="common">Australian red claw crayfish</name>
    <dbReference type="NCBI Taxonomy" id="27406"/>
    <lineage>
        <taxon>Eukaryota</taxon>
        <taxon>Metazoa</taxon>
        <taxon>Ecdysozoa</taxon>
        <taxon>Arthropoda</taxon>
        <taxon>Crustacea</taxon>
        <taxon>Multicrustacea</taxon>
        <taxon>Malacostraca</taxon>
        <taxon>Eumalacostraca</taxon>
        <taxon>Eucarida</taxon>
        <taxon>Decapoda</taxon>
        <taxon>Pleocyemata</taxon>
        <taxon>Astacidea</taxon>
        <taxon>Parastacoidea</taxon>
        <taxon>Parastacidae</taxon>
        <taxon>Cherax</taxon>
    </lineage>
</organism>
<dbReference type="EMBL" id="JARKIK010000054">
    <property type="protein sequence ID" value="KAK8733259.1"/>
    <property type="molecule type" value="Genomic_DNA"/>
</dbReference>
<dbReference type="SUPFAM" id="SSF53474">
    <property type="entry name" value="alpha/beta-Hydrolases"/>
    <property type="match status" value="1"/>
</dbReference>
<evidence type="ECO:0000259" key="9">
    <source>
        <dbReference type="Pfam" id="PF04083"/>
    </source>
</evidence>
<dbReference type="InterPro" id="IPR025483">
    <property type="entry name" value="Lipase_euk"/>
</dbReference>
<feature type="active site" description="Charge relay system" evidence="7">
    <location>
        <position position="346"/>
    </location>
</feature>
<evidence type="ECO:0000256" key="7">
    <source>
        <dbReference type="PIRSR" id="PIRSR000862-1"/>
    </source>
</evidence>
<dbReference type="Proteomes" id="UP001445076">
    <property type="component" value="Unassembled WGS sequence"/>
</dbReference>
<dbReference type="PIRSF" id="PIRSF000862">
    <property type="entry name" value="Steryl_ester_lip"/>
    <property type="match status" value="1"/>
</dbReference>
<feature type="domain" description="Partial AB-hydrolase lipase" evidence="9">
    <location>
        <begin position="38"/>
        <end position="97"/>
    </location>
</feature>
<keyword evidence="2" id="KW-0732">Signal</keyword>
<dbReference type="Gene3D" id="3.40.50.1820">
    <property type="entry name" value="alpha/beta hydrolase"/>
    <property type="match status" value="1"/>
</dbReference>
<comment type="caution">
    <text evidence="10">The sequence shown here is derived from an EMBL/GenBank/DDBJ whole genome shotgun (WGS) entry which is preliminary data.</text>
</comment>
<reference evidence="10 11" key="1">
    <citation type="journal article" date="2024" name="BMC Genomics">
        <title>Genome assembly of redclaw crayfish (Cherax quadricarinatus) provides insights into its immune adaptation and hypoxia tolerance.</title>
        <authorList>
            <person name="Liu Z."/>
            <person name="Zheng J."/>
            <person name="Li H."/>
            <person name="Fang K."/>
            <person name="Wang S."/>
            <person name="He J."/>
            <person name="Zhou D."/>
            <person name="Weng S."/>
            <person name="Chi M."/>
            <person name="Gu Z."/>
            <person name="He J."/>
            <person name="Li F."/>
            <person name="Wang M."/>
        </authorList>
    </citation>
    <scope>NUCLEOTIDE SEQUENCE [LARGE SCALE GENOMIC DNA]</scope>
    <source>
        <strain evidence="10">ZL_2023a</strain>
    </source>
</reference>
<evidence type="ECO:0000256" key="4">
    <source>
        <dbReference type="ARBA" id="ARBA00022963"/>
    </source>
</evidence>
<comment type="similarity">
    <text evidence="1">Belongs to the AB hydrolase superfamily. Lipase family.</text>
</comment>
<dbReference type="AlphaFoldDB" id="A0AAW0X595"/>
<evidence type="ECO:0000256" key="3">
    <source>
        <dbReference type="ARBA" id="ARBA00022801"/>
    </source>
</evidence>
<evidence type="ECO:0000259" key="8">
    <source>
        <dbReference type="Pfam" id="PF00561"/>
    </source>
</evidence>
<gene>
    <name evidence="10" type="ORF">OTU49_006552</name>
</gene>
<feature type="active site" description="Charge relay system" evidence="7">
    <location>
        <position position="377"/>
    </location>
</feature>
<proteinExistence type="inferred from homology"/>
<evidence type="ECO:0000256" key="6">
    <source>
        <dbReference type="ARBA" id="ARBA00023180"/>
    </source>
</evidence>
<evidence type="ECO:0000256" key="1">
    <source>
        <dbReference type="ARBA" id="ARBA00010701"/>
    </source>
</evidence>
<dbReference type="FunFam" id="3.40.50.1820:FF:000021">
    <property type="entry name" value="Lipase"/>
    <property type="match status" value="1"/>
</dbReference>
<dbReference type="InterPro" id="IPR006693">
    <property type="entry name" value="AB_hydrolase_lipase"/>
</dbReference>
<evidence type="ECO:0000313" key="11">
    <source>
        <dbReference type="Proteomes" id="UP001445076"/>
    </source>
</evidence>
<dbReference type="PANTHER" id="PTHR11005">
    <property type="entry name" value="LYSOSOMAL ACID LIPASE-RELATED"/>
    <property type="match status" value="1"/>
</dbReference>
<protein>
    <recommendedName>
        <fullName evidence="12">Triacylglycerol lipase</fullName>
    </recommendedName>
</protein>
<dbReference type="InterPro" id="IPR000073">
    <property type="entry name" value="AB_hydrolase_1"/>
</dbReference>
<name>A0AAW0X595_CHEQU</name>
<dbReference type="InterPro" id="IPR029058">
    <property type="entry name" value="AB_hydrolase_fold"/>
</dbReference>